<proteinExistence type="predicted"/>
<dbReference type="EMBL" id="CP003125">
    <property type="protein sequence ID" value="AEV18649.1"/>
    <property type="molecule type" value="Genomic_DNA"/>
</dbReference>
<gene>
    <name evidence="1" type="ORF">GTCCBUS3UF5_13350</name>
</gene>
<accession>A0ABM5MG47</accession>
<evidence type="ECO:0000313" key="1">
    <source>
        <dbReference type="EMBL" id="AEV18649.1"/>
    </source>
</evidence>
<reference evidence="1 2" key="1">
    <citation type="submission" date="2011-11" db="EMBL/GenBank/DDBJ databases">
        <title>Complete genome sequence of thermophilic Geobacillus thermoleovorans CCB_US3_UF5.</title>
        <authorList>
            <person name="Muhd Sakaff M.K.L."/>
            <person name="Abdul Rahman A.Y."/>
            <person name="Saito J.A."/>
            <person name="Hou S."/>
            <person name="Alam M."/>
        </authorList>
    </citation>
    <scope>NUCLEOTIDE SEQUENCE [LARGE SCALE GENOMIC DNA]</scope>
    <source>
        <strain evidence="1 2">CCB_US3_UF5</strain>
    </source>
</reference>
<evidence type="ECO:0000313" key="2">
    <source>
        <dbReference type="Proteomes" id="UP000005636"/>
    </source>
</evidence>
<keyword evidence="2" id="KW-1185">Reference proteome</keyword>
<name>A0ABM5MG47_GEOTH</name>
<organism evidence="1 2">
    <name type="scientific">Geobacillus thermoleovorans CCB_US3_UF5</name>
    <dbReference type="NCBI Taxonomy" id="1111068"/>
    <lineage>
        <taxon>Bacteria</taxon>
        <taxon>Bacillati</taxon>
        <taxon>Bacillota</taxon>
        <taxon>Bacilli</taxon>
        <taxon>Bacillales</taxon>
        <taxon>Anoxybacillaceae</taxon>
        <taxon>Geobacillus</taxon>
        <taxon>Geobacillus thermoleovorans group</taxon>
    </lineage>
</organism>
<protein>
    <submittedName>
        <fullName evidence="1">Uncharacterized protein</fullName>
    </submittedName>
</protein>
<dbReference type="Proteomes" id="UP000005636">
    <property type="component" value="Chromosome"/>
</dbReference>
<sequence length="45" mass="5168">MPILFGDKRAIPRFTGGGFFYENRRERPGWRAACGNTLAEACMRF</sequence>